<gene>
    <name evidence="2" type="ORF">DVH24_033763</name>
</gene>
<dbReference type="Proteomes" id="UP000290289">
    <property type="component" value="Chromosome 16"/>
</dbReference>
<dbReference type="Gene3D" id="3.30.420.10">
    <property type="entry name" value="Ribonuclease H-like superfamily/Ribonuclease H"/>
    <property type="match status" value="1"/>
</dbReference>
<evidence type="ECO:0000259" key="1">
    <source>
        <dbReference type="Pfam" id="PF13456"/>
    </source>
</evidence>
<dbReference type="InterPro" id="IPR002156">
    <property type="entry name" value="RNaseH_domain"/>
</dbReference>
<sequence>MGCDEVEIEPDSQVIISMLNGEYVVDATLECFIYDIDHLTSQLGGVRFVFVKRNGKVDAHAVASYVTA</sequence>
<comment type="caution">
    <text evidence="2">The sequence shown here is derived from an EMBL/GenBank/DDBJ whole genome shotgun (WGS) entry which is preliminary data.</text>
</comment>
<dbReference type="Pfam" id="PF13456">
    <property type="entry name" value="RVT_3"/>
    <property type="match status" value="1"/>
</dbReference>
<organism evidence="2 3">
    <name type="scientific">Malus domestica</name>
    <name type="common">Apple</name>
    <name type="synonym">Pyrus malus</name>
    <dbReference type="NCBI Taxonomy" id="3750"/>
    <lineage>
        <taxon>Eukaryota</taxon>
        <taxon>Viridiplantae</taxon>
        <taxon>Streptophyta</taxon>
        <taxon>Embryophyta</taxon>
        <taxon>Tracheophyta</taxon>
        <taxon>Spermatophyta</taxon>
        <taxon>Magnoliopsida</taxon>
        <taxon>eudicotyledons</taxon>
        <taxon>Gunneridae</taxon>
        <taxon>Pentapetalae</taxon>
        <taxon>rosids</taxon>
        <taxon>fabids</taxon>
        <taxon>Rosales</taxon>
        <taxon>Rosaceae</taxon>
        <taxon>Amygdaloideae</taxon>
        <taxon>Maleae</taxon>
        <taxon>Malus</taxon>
    </lineage>
</organism>
<dbReference type="GO" id="GO:0004523">
    <property type="term" value="F:RNA-DNA hybrid ribonuclease activity"/>
    <property type="evidence" value="ECO:0007669"/>
    <property type="project" value="InterPro"/>
</dbReference>
<dbReference type="GO" id="GO:0003676">
    <property type="term" value="F:nucleic acid binding"/>
    <property type="evidence" value="ECO:0007669"/>
    <property type="project" value="InterPro"/>
</dbReference>
<accession>A0A498HRH4</accession>
<evidence type="ECO:0000313" key="2">
    <source>
        <dbReference type="EMBL" id="RXH72225.1"/>
    </source>
</evidence>
<dbReference type="EMBL" id="RDQH01000342">
    <property type="protein sequence ID" value="RXH72225.1"/>
    <property type="molecule type" value="Genomic_DNA"/>
</dbReference>
<dbReference type="InterPro" id="IPR036397">
    <property type="entry name" value="RNaseH_sf"/>
</dbReference>
<keyword evidence="3" id="KW-1185">Reference proteome</keyword>
<proteinExistence type="predicted"/>
<protein>
    <recommendedName>
        <fullName evidence="1">RNase H type-1 domain-containing protein</fullName>
    </recommendedName>
</protein>
<evidence type="ECO:0000313" key="3">
    <source>
        <dbReference type="Proteomes" id="UP000290289"/>
    </source>
</evidence>
<dbReference type="AlphaFoldDB" id="A0A498HRH4"/>
<feature type="domain" description="RNase H type-1" evidence="1">
    <location>
        <begin position="2"/>
        <end position="65"/>
    </location>
</feature>
<reference evidence="2 3" key="1">
    <citation type="submission" date="2018-10" db="EMBL/GenBank/DDBJ databases">
        <title>A high-quality apple genome assembly.</title>
        <authorList>
            <person name="Hu J."/>
        </authorList>
    </citation>
    <scope>NUCLEOTIDE SEQUENCE [LARGE SCALE GENOMIC DNA]</scope>
    <source>
        <strain evidence="3">cv. HFTH1</strain>
        <tissue evidence="2">Young leaf</tissue>
    </source>
</reference>
<name>A0A498HRH4_MALDO</name>